<gene>
    <name evidence="2" type="ORF">BaRGS_00024229</name>
</gene>
<evidence type="ECO:0000313" key="2">
    <source>
        <dbReference type="EMBL" id="KAK7484473.1"/>
    </source>
</evidence>
<protein>
    <submittedName>
        <fullName evidence="2">Uncharacterized protein</fullName>
    </submittedName>
</protein>
<reference evidence="2 3" key="1">
    <citation type="journal article" date="2023" name="Sci. Data">
        <title>Genome assembly of the Korean intertidal mud-creeper Batillaria attramentaria.</title>
        <authorList>
            <person name="Patra A.K."/>
            <person name="Ho P.T."/>
            <person name="Jun S."/>
            <person name="Lee S.J."/>
            <person name="Kim Y."/>
            <person name="Won Y.J."/>
        </authorList>
    </citation>
    <scope>NUCLEOTIDE SEQUENCE [LARGE SCALE GENOMIC DNA]</scope>
    <source>
        <strain evidence="2">Wonlab-2016</strain>
    </source>
</reference>
<comment type="caution">
    <text evidence="2">The sequence shown here is derived from an EMBL/GenBank/DDBJ whole genome shotgun (WGS) entry which is preliminary data.</text>
</comment>
<evidence type="ECO:0000256" key="1">
    <source>
        <dbReference type="SAM" id="MobiDB-lite"/>
    </source>
</evidence>
<organism evidence="2 3">
    <name type="scientific">Batillaria attramentaria</name>
    <dbReference type="NCBI Taxonomy" id="370345"/>
    <lineage>
        <taxon>Eukaryota</taxon>
        <taxon>Metazoa</taxon>
        <taxon>Spiralia</taxon>
        <taxon>Lophotrochozoa</taxon>
        <taxon>Mollusca</taxon>
        <taxon>Gastropoda</taxon>
        <taxon>Caenogastropoda</taxon>
        <taxon>Sorbeoconcha</taxon>
        <taxon>Cerithioidea</taxon>
        <taxon>Batillariidae</taxon>
        <taxon>Batillaria</taxon>
    </lineage>
</organism>
<dbReference type="AlphaFoldDB" id="A0ABD0KBI5"/>
<dbReference type="Proteomes" id="UP001519460">
    <property type="component" value="Unassembled WGS sequence"/>
</dbReference>
<proteinExistence type="predicted"/>
<dbReference type="EMBL" id="JACVVK020000209">
    <property type="protein sequence ID" value="KAK7484473.1"/>
    <property type="molecule type" value="Genomic_DNA"/>
</dbReference>
<accession>A0ABD0KBI5</accession>
<feature type="region of interest" description="Disordered" evidence="1">
    <location>
        <begin position="1"/>
        <end position="21"/>
    </location>
</feature>
<evidence type="ECO:0000313" key="3">
    <source>
        <dbReference type="Proteomes" id="UP001519460"/>
    </source>
</evidence>
<name>A0ABD0KBI5_9CAEN</name>
<sequence length="98" mass="11135">MSRQLAEQPPKHGITYSCEKGSSATDSVNVQVFSPQIREGTTKHAATIRSPETRRWYDRYFSVSPEGHTDMPPNYDGAALRPLFVVKLTTLHQQEDMR</sequence>
<keyword evidence="3" id="KW-1185">Reference proteome</keyword>